<dbReference type="AlphaFoldDB" id="A0A250IC22"/>
<accession>A0A250IC22</accession>
<name>A0A250IC22_9BACT</name>
<sequence>MPYTFTHHEQLSLVGNATGAWATAMNWGAITPQTTTLHGVTCSIYQDPNETAEKASRKKTLLGLSIKALQSAGIMFTNADVQAFHVGFYSTGVSRGVVYSTGLGVAPTVVLMLGKRITEHVISQHHTHAAGGLGNPPRIVADRLHDYYKGRTWDYKRATAISAAQMCELAQAFHEFGHIFHQLHDAREFFLNGDVAMNNLVPLGAVARSIEIPALSTCGRTHISQYCGANDGNSLNEFVAEVFSGIMMGVDWNAVDPTGGVMTHYGAMGGPAVPTPRAPLTRMNDFVQQRCSCVRNDGTGGFGAGKVIW</sequence>
<dbReference type="RefSeq" id="WP_095977363.1">
    <property type="nucleotide sequence ID" value="NZ_CP022163.1"/>
</dbReference>
<proteinExistence type="predicted"/>
<protein>
    <submittedName>
        <fullName evidence="1">Uncharacterized protein</fullName>
    </submittedName>
</protein>
<dbReference type="KEGG" id="mbd:MEBOL_002150"/>
<evidence type="ECO:0000313" key="1">
    <source>
        <dbReference type="EMBL" id="ATB28701.1"/>
    </source>
</evidence>
<dbReference type="EMBL" id="CP022163">
    <property type="protein sequence ID" value="ATB28701.1"/>
    <property type="molecule type" value="Genomic_DNA"/>
</dbReference>
<reference evidence="1 2" key="1">
    <citation type="submission" date="2017-06" db="EMBL/GenBank/DDBJ databases">
        <authorList>
            <person name="Kim H.J."/>
            <person name="Triplett B.A."/>
        </authorList>
    </citation>
    <scope>NUCLEOTIDE SEQUENCE [LARGE SCALE GENOMIC DNA]</scope>
    <source>
        <strain evidence="1 2">DSM 14713</strain>
    </source>
</reference>
<keyword evidence="2" id="KW-1185">Reference proteome</keyword>
<organism evidence="1 2">
    <name type="scientific">Melittangium boletus DSM 14713</name>
    <dbReference type="NCBI Taxonomy" id="1294270"/>
    <lineage>
        <taxon>Bacteria</taxon>
        <taxon>Pseudomonadati</taxon>
        <taxon>Myxococcota</taxon>
        <taxon>Myxococcia</taxon>
        <taxon>Myxococcales</taxon>
        <taxon>Cystobacterineae</taxon>
        <taxon>Archangiaceae</taxon>
        <taxon>Melittangium</taxon>
    </lineage>
</organism>
<evidence type="ECO:0000313" key="2">
    <source>
        <dbReference type="Proteomes" id="UP000217289"/>
    </source>
</evidence>
<gene>
    <name evidence="1" type="ORF">MEBOL_002150</name>
</gene>
<dbReference type="Proteomes" id="UP000217289">
    <property type="component" value="Chromosome"/>
</dbReference>